<dbReference type="STRING" id="270498.CHK_2699"/>
<feature type="domain" description="ABC transporter" evidence="11">
    <location>
        <begin position="5"/>
        <end position="243"/>
    </location>
</feature>
<gene>
    <name evidence="12" type="ORF">CHK_2699</name>
</gene>
<dbReference type="PANTHER" id="PTHR43790">
    <property type="entry name" value="CARBOHYDRATE TRANSPORT ATP-BINDING PROTEIN MG119-RELATED"/>
    <property type="match status" value="1"/>
</dbReference>
<dbReference type="FunFam" id="3.40.50.300:FF:000127">
    <property type="entry name" value="Ribose import ATP-binding protein RbsA"/>
    <property type="match status" value="1"/>
</dbReference>
<dbReference type="InterPro" id="IPR003439">
    <property type="entry name" value="ABC_transporter-like_ATP-bd"/>
</dbReference>
<dbReference type="CDD" id="cd03215">
    <property type="entry name" value="ABC_Carb_Monos_II"/>
    <property type="match status" value="1"/>
</dbReference>
<dbReference type="Gene3D" id="3.40.50.300">
    <property type="entry name" value="P-loop containing nucleotide triphosphate hydrolases"/>
    <property type="match status" value="2"/>
</dbReference>
<dbReference type="PATRIC" id="fig|270498.16.peg.1755"/>
<dbReference type="Pfam" id="PF00005">
    <property type="entry name" value="ABC_tran"/>
    <property type="match status" value="2"/>
</dbReference>
<dbReference type="PROSITE" id="PS50893">
    <property type="entry name" value="ABC_TRANSPORTER_2"/>
    <property type="match status" value="2"/>
</dbReference>
<dbReference type="GO" id="GO:0005524">
    <property type="term" value="F:ATP binding"/>
    <property type="evidence" value="ECO:0007669"/>
    <property type="project" value="UniProtKB-KW"/>
</dbReference>
<evidence type="ECO:0000256" key="3">
    <source>
        <dbReference type="ARBA" id="ARBA00022448"/>
    </source>
</evidence>
<dbReference type="GO" id="GO:0005886">
    <property type="term" value="C:plasma membrane"/>
    <property type="evidence" value="ECO:0007669"/>
    <property type="project" value="UniProtKB-SubCell"/>
</dbReference>
<keyword evidence="3" id="KW-0813">Transport</keyword>
<dbReference type="InterPro" id="IPR027417">
    <property type="entry name" value="P-loop_NTPase"/>
</dbReference>
<dbReference type="EMBL" id="LAYJ01000116">
    <property type="protein sequence ID" value="KKI49891.1"/>
    <property type="molecule type" value="Genomic_DNA"/>
</dbReference>
<dbReference type="PANTHER" id="PTHR43790:SF9">
    <property type="entry name" value="GALACTOFURANOSE TRANSPORTER ATP-BINDING PROTEIN YTFR"/>
    <property type="match status" value="1"/>
</dbReference>
<dbReference type="GO" id="GO:0016887">
    <property type="term" value="F:ATP hydrolysis activity"/>
    <property type="evidence" value="ECO:0007669"/>
    <property type="project" value="InterPro"/>
</dbReference>
<proteinExistence type="predicted"/>
<dbReference type="SMART" id="SM00382">
    <property type="entry name" value="AAA"/>
    <property type="match status" value="2"/>
</dbReference>
<accession>A0A0M2NFZ7</accession>
<evidence type="ECO:0000256" key="10">
    <source>
        <dbReference type="ARBA" id="ARBA00023136"/>
    </source>
</evidence>
<evidence type="ECO:0000256" key="7">
    <source>
        <dbReference type="ARBA" id="ARBA00022741"/>
    </source>
</evidence>
<comment type="subcellular location">
    <subcellularLocation>
        <location evidence="2">Cell inner membrane</location>
    </subcellularLocation>
    <subcellularLocation>
        <location evidence="1">Cell membrane</location>
        <topology evidence="1">Peripheral membrane protein</topology>
    </subcellularLocation>
</comment>
<keyword evidence="10" id="KW-0472">Membrane</keyword>
<feature type="domain" description="ABC transporter" evidence="11">
    <location>
        <begin position="251"/>
        <end position="500"/>
    </location>
</feature>
<evidence type="ECO:0000256" key="9">
    <source>
        <dbReference type="ARBA" id="ARBA00022967"/>
    </source>
</evidence>
<keyword evidence="13" id="KW-1185">Reference proteome</keyword>
<evidence type="ECO:0000256" key="6">
    <source>
        <dbReference type="ARBA" id="ARBA00022737"/>
    </source>
</evidence>
<keyword evidence="4" id="KW-1003">Cell membrane</keyword>
<dbReference type="PROSITE" id="PS00211">
    <property type="entry name" value="ABC_TRANSPORTER_1"/>
    <property type="match status" value="1"/>
</dbReference>
<reference evidence="12 13" key="1">
    <citation type="submission" date="2015-04" db="EMBL/GenBank/DDBJ databases">
        <title>Draft genome sequence of bacteremic isolate Catabacter hongkongensis type strain HKU16T.</title>
        <authorList>
            <person name="Lau S.K."/>
            <person name="Teng J.L."/>
            <person name="Huang Y."/>
            <person name="Curreem S.O."/>
            <person name="Tsui S.K."/>
            <person name="Woo P.C."/>
        </authorList>
    </citation>
    <scope>NUCLEOTIDE SEQUENCE [LARGE SCALE GENOMIC DNA]</scope>
    <source>
        <strain evidence="12 13">HKU16</strain>
    </source>
</reference>
<dbReference type="SUPFAM" id="SSF52540">
    <property type="entry name" value="P-loop containing nucleoside triphosphate hydrolases"/>
    <property type="match status" value="2"/>
</dbReference>
<evidence type="ECO:0000256" key="2">
    <source>
        <dbReference type="ARBA" id="ARBA00004533"/>
    </source>
</evidence>
<evidence type="ECO:0000256" key="4">
    <source>
        <dbReference type="ARBA" id="ARBA00022475"/>
    </source>
</evidence>
<keyword evidence="9" id="KW-1278">Translocase</keyword>
<evidence type="ECO:0000259" key="11">
    <source>
        <dbReference type="PROSITE" id="PS50893"/>
    </source>
</evidence>
<dbReference type="InterPro" id="IPR017871">
    <property type="entry name" value="ABC_transporter-like_CS"/>
</dbReference>
<dbReference type="AlphaFoldDB" id="A0A0M2NFZ7"/>
<keyword evidence="7" id="KW-0547">Nucleotide-binding</keyword>
<protein>
    <submittedName>
        <fullName evidence="12">Ribose ABC transport system, ATP-binding protein RbsA</fullName>
    </submittedName>
</protein>
<keyword evidence="8 12" id="KW-0067">ATP-binding</keyword>
<name>A0A0M2NFZ7_9FIRM</name>
<dbReference type="InterPro" id="IPR050107">
    <property type="entry name" value="ABC_carbohydrate_import_ATPase"/>
</dbReference>
<evidence type="ECO:0000313" key="13">
    <source>
        <dbReference type="Proteomes" id="UP000034076"/>
    </source>
</evidence>
<dbReference type="Proteomes" id="UP000034076">
    <property type="component" value="Unassembled WGS sequence"/>
</dbReference>
<keyword evidence="5" id="KW-0762">Sugar transport</keyword>
<dbReference type="CDD" id="cd03216">
    <property type="entry name" value="ABC_Carb_Monos_I"/>
    <property type="match status" value="1"/>
</dbReference>
<organism evidence="12 13">
    <name type="scientific">Christensenella hongkongensis</name>
    <dbReference type="NCBI Taxonomy" id="270498"/>
    <lineage>
        <taxon>Bacteria</taxon>
        <taxon>Bacillati</taxon>
        <taxon>Bacillota</taxon>
        <taxon>Clostridia</taxon>
        <taxon>Christensenellales</taxon>
        <taxon>Christensenellaceae</taxon>
        <taxon>Christensenella</taxon>
    </lineage>
</organism>
<dbReference type="InterPro" id="IPR003593">
    <property type="entry name" value="AAA+_ATPase"/>
</dbReference>
<dbReference type="GO" id="GO:0015749">
    <property type="term" value="P:monosaccharide transmembrane transport"/>
    <property type="evidence" value="ECO:0007669"/>
    <property type="project" value="UniProtKB-ARBA"/>
</dbReference>
<keyword evidence="6" id="KW-0677">Repeat</keyword>
<evidence type="ECO:0000256" key="5">
    <source>
        <dbReference type="ARBA" id="ARBA00022597"/>
    </source>
</evidence>
<comment type="caution">
    <text evidence="12">The sequence shown here is derived from an EMBL/GenBank/DDBJ whole genome shotgun (WGS) entry which is preliminary data.</text>
</comment>
<evidence type="ECO:0000256" key="1">
    <source>
        <dbReference type="ARBA" id="ARBA00004202"/>
    </source>
</evidence>
<evidence type="ECO:0000313" key="12">
    <source>
        <dbReference type="EMBL" id="KKI49891.1"/>
    </source>
</evidence>
<evidence type="ECO:0000256" key="8">
    <source>
        <dbReference type="ARBA" id="ARBA00022840"/>
    </source>
</evidence>
<sequence length="501" mass="55572">MEPVLKMRNIDKRFGNFYALQDVSFDVYPGQVNVLIGENGAGKSTLMKILSGAHQKDGGTISIDGQEVEIKSPIHAEQLGIGTVYQELMLVPELSIAENMFLGSDLKTNRIGVVKWKEIYRETKRLLQELVGIDVDPHTKVKELGIAYQQMIEVARVLSRKIRILIMDEPTAALTEKEIQKLFTTIQALTEKGIAIVYISHRLEEIFQIGNNICVLRDGRLAGNMDTKKSSQNDLIQMMVGREIKDKFPKVNFDDIPKEEALRVEGLTREGVFSDVSFTARKGEVLGFAGLMGAGRTEIARAIFGADKLDAGRIFIHGKEVKIHNTRDAIRKGIALLPEDRKKQGLVLKHDVAKNITIANLEKNSGKMGILKKNREEQQAAKYISMLKISVPDPQKAVSTLSGGNQQKVVIAKWIYADSDILILDEPTRGIDVGAKTEVYTLINNFVKEGKAVIVISSELPELLGICSRILTIREGRITGEFDNTVHQEDILTAMIGGDQG</sequence>
<dbReference type="FunFam" id="3.40.50.300:FF:000126">
    <property type="entry name" value="Galactose/methyl galactoside import ATP-binding protein MglA"/>
    <property type="match status" value="1"/>
</dbReference>